<accession>A0A1W1B966</accession>
<proteinExistence type="predicted"/>
<reference evidence="1" key="1">
    <citation type="submission" date="2016-10" db="EMBL/GenBank/DDBJ databases">
        <authorList>
            <person name="de Groot N.N."/>
        </authorList>
    </citation>
    <scope>NUCLEOTIDE SEQUENCE</scope>
</reference>
<dbReference type="EMBL" id="FPHC01000006">
    <property type="protein sequence ID" value="SFV50060.1"/>
    <property type="molecule type" value="Genomic_DNA"/>
</dbReference>
<dbReference type="AlphaFoldDB" id="A0A1W1B966"/>
<protein>
    <submittedName>
        <fullName evidence="1">Uncharacterized protein</fullName>
    </submittedName>
</protein>
<gene>
    <name evidence="1" type="ORF">MNB_SV-6-408</name>
</gene>
<organism evidence="1">
    <name type="scientific">hydrothermal vent metagenome</name>
    <dbReference type="NCBI Taxonomy" id="652676"/>
    <lineage>
        <taxon>unclassified sequences</taxon>
        <taxon>metagenomes</taxon>
        <taxon>ecological metagenomes</taxon>
    </lineage>
</organism>
<name>A0A1W1B966_9ZZZZ</name>
<evidence type="ECO:0000313" key="1">
    <source>
        <dbReference type="EMBL" id="SFV50060.1"/>
    </source>
</evidence>
<sequence length="48" mass="5753">MKGDDRGMLVVIKNMARDIPKLQQKNKDMFYKKLVWDCEMIAIKMCKF</sequence>